<evidence type="ECO:0000313" key="2">
    <source>
        <dbReference type="EMBL" id="MDQ0301347.1"/>
    </source>
</evidence>
<dbReference type="EMBL" id="JAUSUI010000001">
    <property type="protein sequence ID" value="MDQ0301347.1"/>
    <property type="molecule type" value="Genomic_DNA"/>
</dbReference>
<sequence>MARTYEANVILGLKDQLTKGAPKAAAAVDALAKSLDRAEKVSRDFAATTGKMPNWGSAFQKQIDRLRLAPAEIERLKASWASLNREIAQGGDKIFQTSAATRWKNEALAGILEIREARRQLTADGIREARMLAAVEKRLAADVAREVAKVAKDAAREKIRAAREAARGEQQAARETARIAREEARQAAAEARRLEREASRARREMERQEARERRRLVGWGSDTVRNLGYAAGLGGGTYLAGRGIRGTALSAAELEREKSRDYLAGLSAQDSAKLQARAFQTSGDVRAVDAATMHNILRETSLTNIGVGGAMQLAPDLANSLAVISSMKSPDEALSSLTRLLRGLDTLGKNVDIDVVRSLLDGFVRAQGVEGAEFSVGDVYTAAKRSKSGGFALNERFLTRILPALIADIGPDQVGTALGSSVSQVIGGRATKDSIAVQQRYGLRNKKGRFQDQDLFLQDPFEYTLQKLVPALQKRGIDTNDEVAVTAAMSKLFSNQRVADLFGRMVLQAEQYLAKERKMNQAPGTAAGPEISARDPFVAAAGALDQLKNAVGALIEPLTPSAIGGLNTFADAMRRIAAWARSEGGMTTGDLAIGAGAAAGVGLGAYKIWSALSGGFGLQASAVALNGSAAALSAAAAKLGGGAAAGTAGSAAAGAATGGALAAGITTGGVVVGGLGLAAGSAVVASDPNAARVSENPMLSAMSGDFGFGAAIIAAAEGASPAAREAGGGIGSDIVAGLKNAEPAAQAAGMSIFERIKAIFSGGIDVPVRPTMAYPGVGLNRPGARGPGGLGIDSAGRATGPGRASGGSVYAGGLYQINEFGQEFFSPAQDGTVHPSGKGGGRGGIGSITFNVNGRNAQENAETISRELRGVFGDYGLDFA</sequence>
<evidence type="ECO:0000313" key="3">
    <source>
        <dbReference type="Proteomes" id="UP001224682"/>
    </source>
</evidence>
<name>A0ABU0B6A1_9HYPH</name>
<proteinExistence type="predicted"/>
<evidence type="ECO:0000256" key="1">
    <source>
        <dbReference type="SAM" id="MobiDB-lite"/>
    </source>
</evidence>
<dbReference type="Proteomes" id="UP001224682">
    <property type="component" value="Unassembled WGS sequence"/>
</dbReference>
<gene>
    <name evidence="2" type="ORF">J2S75_000358</name>
</gene>
<feature type="region of interest" description="Disordered" evidence="1">
    <location>
        <begin position="190"/>
        <end position="210"/>
    </location>
</feature>
<comment type="caution">
    <text evidence="2">The sequence shown here is derived from an EMBL/GenBank/DDBJ whole genome shotgun (WGS) entry which is preliminary data.</text>
</comment>
<organism evidence="2 3">
    <name type="scientific">Ancylobacter polymorphus</name>
    <dbReference type="NCBI Taxonomy" id="223390"/>
    <lineage>
        <taxon>Bacteria</taxon>
        <taxon>Pseudomonadati</taxon>
        <taxon>Pseudomonadota</taxon>
        <taxon>Alphaproteobacteria</taxon>
        <taxon>Hyphomicrobiales</taxon>
        <taxon>Xanthobacteraceae</taxon>
        <taxon>Ancylobacter</taxon>
    </lineage>
</organism>
<dbReference type="RefSeq" id="WP_307017619.1">
    <property type="nucleotide sequence ID" value="NZ_JAUSUI010000001.1"/>
</dbReference>
<protein>
    <recommendedName>
        <fullName evidence="4">Phage tail tape measure protein domain-containing protein</fullName>
    </recommendedName>
</protein>
<reference evidence="2 3" key="1">
    <citation type="submission" date="2023-07" db="EMBL/GenBank/DDBJ databases">
        <title>Genomic Encyclopedia of Type Strains, Phase IV (KMG-IV): sequencing the most valuable type-strain genomes for metagenomic binning, comparative biology and taxonomic classification.</title>
        <authorList>
            <person name="Goeker M."/>
        </authorList>
    </citation>
    <scope>NUCLEOTIDE SEQUENCE [LARGE SCALE GENOMIC DNA]</scope>
    <source>
        <strain evidence="2 3">DSM 2457</strain>
    </source>
</reference>
<evidence type="ECO:0008006" key="4">
    <source>
        <dbReference type="Google" id="ProtNLM"/>
    </source>
</evidence>
<keyword evidence="3" id="KW-1185">Reference proteome</keyword>
<accession>A0ABU0B6A1</accession>